<dbReference type="EMBL" id="JALDAW010000022">
    <property type="protein sequence ID" value="MDY5168988.1"/>
    <property type="molecule type" value="Genomic_DNA"/>
</dbReference>
<evidence type="ECO:0000313" key="1">
    <source>
        <dbReference type="EMBL" id="MDY5168988.1"/>
    </source>
</evidence>
<evidence type="ECO:0000313" key="2">
    <source>
        <dbReference type="Proteomes" id="UP001276902"/>
    </source>
</evidence>
<reference evidence="1" key="1">
    <citation type="submission" date="2022-03" db="EMBL/GenBank/DDBJ databases">
        <title>First case of bacteraemia caused by Dielma fastidiosa in a patient hospitalised with diverticulitis.</title>
        <authorList>
            <person name="Forman-Ankjaer B."/>
            <person name="Hvid-Jensen F."/>
            <person name="Kobel C.M."/>
            <person name="Greve T."/>
        </authorList>
    </citation>
    <scope>NUCLEOTIDE SEQUENCE</scope>
    <source>
        <strain evidence="1">AUH_DF_2021</strain>
    </source>
</reference>
<organism evidence="1 2">
    <name type="scientific">Dielma fastidiosa</name>
    <dbReference type="NCBI Taxonomy" id="1034346"/>
    <lineage>
        <taxon>Bacteria</taxon>
        <taxon>Bacillati</taxon>
        <taxon>Bacillota</taxon>
        <taxon>Erysipelotrichia</taxon>
        <taxon>Erysipelotrichales</taxon>
        <taxon>Erysipelotrichaceae</taxon>
        <taxon>Dielma</taxon>
    </lineage>
</organism>
<dbReference type="RefSeq" id="WP_320884023.1">
    <property type="nucleotide sequence ID" value="NZ_BAABZA010000002.1"/>
</dbReference>
<comment type="caution">
    <text evidence="1">The sequence shown here is derived from an EMBL/GenBank/DDBJ whole genome shotgun (WGS) entry which is preliminary data.</text>
</comment>
<proteinExistence type="predicted"/>
<protein>
    <submittedName>
        <fullName evidence="1">DUF3795 domain-containing protein</fullName>
    </submittedName>
</protein>
<sequence>MRRELGIARCGLACCLCSENTKCHGCNSEECPDNDLCENKKCSIKKKLTHCYMCSENCKKGLLSKIKPYAFTLFIKRYGKDKLLNCLEKNEKNGIVYHREGINGDYDDFDDVEKLIEFILTGKR</sequence>
<dbReference type="Proteomes" id="UP001276902">
    <property type="component" value="Unassembled WGS sequence"/>
</dbReference>
<accession>A0AB35UQB5</accession>
<name>A0AB35UQB5_9FIRM</name>
<gene>
    <name evidence="1" type="ORF">MQE39_12790</name>
</gene>
<dbReference type="AlphaFoldDB" id="A0AB35UQB5"/>